<reference evidence="3" key="1">
    <citation type="submission" date="2005-10" db="EMBL/GenBank/DDBJ databases">
        <title>Comparative Sequence and Genetic Analyses of the Asparagus, Onion, and Rice Genomes Reveal Similar Structures, But No Microsynteny.</title>
        <authorList>
            <person name="Jernej J."/>
            <person name="Suzuki G."/>
            <person name="McCallum J."/>
            <person name="Cheung F."/>
            <person name="Arbogast T."/>
            <person name="Tallon L.J."/>
            <person name="Smith S."/>
            <person name="Utterback T."/>
            <person name="Havey M.J."/>
            <person name="Town C.D."/>
        </authorList>
    </citation>
    <scope>NUCLEOTIDE SEQUENCE</scope>
</reference>
<evidence type="ECO:0000313" key="3">
    <source>
        <dbReference type="EMBL" id="ABB55292.1"/>
    </source>
</evidence>
<organism evidence="3">
    <name type="scientific">Asparagus officinalis</name>
    <name type="common">Garden asparagus</name>
    <dbReference type="NCBI Taxonomy" id="4686"/>
    <lineage>
        <taxon>Eukaryota</taxon>
        <taxon>Viridiplantae</taxon>
        <taxon>Streptophyta</taxon>
        <taxon>Embryophyta</taxon>
        <taxon>Tracheophyta</taxon>
        <taxon>Spermatophyta</taxon>
        <taxon>Magnoliopsida</taxon>
        <taxon>Liliopsida</taxon>
        <taxon>Asparagales</taxon>
        <taxon>Asparagaceae</taxon>
        <taxon>Asparagoideae</taxon>
        <taxon>Asparagus</taxon>
    </lineage>
</organism>
<gene>
    <name evidence="3" type="ORF">10.t00043</name>
</gene>
<dbReference type="AlphaFoldDB" id="Q2XNY0"/>
<feature type="compositionally biased region" description="Basic and acidic residues" evidence="1">
    <location>
        <begin position="372"/>
        <end position="386"/>
    </location>
</feature>
<evidence type="ECO:0000259" key="2">
    <source>
        <dbReference type="Pfam" id="PF20167"/>
    </source>
</evidence>
<feature type="domain" description="Putative plant transposon protein" evidence="2">
    <location>
        <begin position="75"/>
        <end position="235"/>
    </location>
</feature>
<dbReference type="EMBL" id="DQ273271">
    <property type="protein sequence ID" value="ABB55292.1"/>
    <property type="molecule type" value="Genomic_DNA"/>
</dbReference>
<sequence>MPPKKRSKSESSSSSIIASHYEDYLLFKPLVKKYRELCKLKILPNRYIKYDQLAIYNILEILLAVGLDKLLDGQRKVPYYPFLVYLFYANLSVTSTADGVQTISTSVKNIQISFNADELAGILKIPSSDVEHMSIEHTDQPVNDIMFKSGCTCPMNNKSLNPTAKIIAHIVAQNLIPKTGSFDHFASDKVNAVYAIFAQIKINWANHFLKSMACKHFKFLPFGCFITLILQHFGVALSNEPKVEPSKEYFDRGSLIGMHISDSLVDPTIPSSSRSQSRASSSYSDICARLDRLETQFSSVQKQVSTIQKDIRTILSYQRQSLGILNPSSSSDSEEGSVDGSASGSGSGSASGSDDGGEVPAFKPDCDSGDLLEVRSGDVGRGDRTS</sequence>
<evidence type="ECO:0000256" key="1">
    <source>
        <dbReference type="SAM" id="MobiDB-lite"/>
    </source>
</evidence>
<proteinExistence type="predicted"/>
<feature type="region of interest" description="Disordered" evidence="1">
    <location>
        <begin position="325"/>
        <end position="386"/>
    </location>
</feature>
<dbReference type="Pfam" id="PF20167">
    <property type="entry name" value="Transposase_32"/>
    <property type="match status" value="1"/>
</dbReference>
<accession>Q2XNY0</accession>
<protein>
    <recommendedName>
        <fullName evidence="2">Putative plant transposon protein domain-containing protein</fullName>
    </recommendedName>
</protein>
<name>Q2XNY0_ASPOF</name>
<dbReference type="InterPro" id="IPR046796">
    <property type="entry name" value="Transposase_32_dom"/>
</dbReference>